<dbReference type="Proteomes" id="UP000533080">
    <property type="component" value="Unassembled WGS sequence"/>
</dbReference>
<sequence>MSLPQQSFASQLSQQFRQSLGLAPKFVLVTALISATAATLLTGVATRRLESDLADSYLSAGRHVARGLAVAAEQG</sequence>
<reference evidence="2 3" key="1">
    <citation type="submission" date="2020-05" db="EMBL/GenBank/DDBJ databases">
        <authorList>
            <person name="Whitworth D."/>
        </authorList>
    </citation>
    <scope>NUCLEOTIDE SEQUENCE [LARGE SCALE GENOMIC DNA]</scope>
    <source>
        <strain evidence="2 3">AM005</strain>
    </source>
</reference>
<keyword evidence="1" id="KW-1133">Transmembrane helix</keyword>
<keyword evidence="1" id="KW-0472">Membrane</keyword>
<name>A0A7Y4MUS8_MYXXA</name>
<feature type="transmembrane region" description="Helical" evidence="1">
    <location>
        <begin position="26"/>
        <end position="46"/>
    </location>
</feature>
<evidence type="ECO:0000313" key="3">
    <source>
        <dbReference type="Proteomes" id="UP000533080"/>
    </source>
</evidence>
<gene>
    <name evidence="2" type="ORF">HNV28_35140</name>
</gene>
<proteinExistence type="predicted"/>
<accession>A0A7Y4MUS8</accession>
<dbReference type="AlphaFoldDB" id="A0A7Y4MUS8"/>
<evidence type="ECO:0000256" key="1">
    <source>
        <dbReference type="SAM" id="Phobius"/>
    </source>
</evidence>
<dbReference type="EMBL" id="JABFNT010000201">
    <property type="protein sequence ID" value="NOJ83486.1"/>
    <property type="molecule type" value="Genomic_DNA"/>
</dbReference>
<evidence type="ECO:0000313" key="2">
    <source>
        <dbReference type="EMBL" id="NOJ83486.1"/>
    </source>
</evidence>
<protein>
    <submittedName>
        <fullName evidence="2">Methyl-accepting chemotaxis protein</fullName>
    </submittedName>
</protein>
<keyword evidence="1" id="KW-0812">Transmembrane</keyword>
<feature type="non-terminal residue" evidence="2">
    <location>
        <position position="75"/>
    </location>
</feature>
<organism evidence="2 3">
    <name type="scientific">Myxococcus xanthus</name>
    <dbReference type="NCBI Taxonomy" id="34"/>
    <lineage>
        <taxon>Bacteria</taxon>
        <taxon>Pseudomonadati</taxon>
        <taxon>Myxococcota</taxon>
        <taxon>Myxococcia</taxon>
        <taxon>Myxococcales</taxon>
        <taxon>Cystobacterineae</taxon>
        <taxon>Myxococcaceae</taxon>
        <taxon>Myxococcus</taxon>
    </lineage>
</organism>
<comment type="caution">
    <text evidence="2">The sequence shown here is derived from an EMBL/GenBank/DDBJ whole genome shotgun (WGS) entry which is preliminary data.</text>
</comment>